<dbReference type="SUPFAM" id="SSF49599">
    <property type="entry name" value="TRAF domain-like"/>
    <property type="match status" value="1"/>
</dbReference>
<dbReference type="SMART" id="SM00225">
    <property type="entry name" value="BTB"/>
    <property type="match status" value="1"/>
</dbReference>
<evidence type="ECO:0000259" key="4">
    <source>
        <dbReference type="PROSITE" id="PS50144"/>
    </source>
</evidence>
<dbReference type="InterPro" id="IPR000210">
    <property type="entry name" value="BTB/POZ_dom"/>
</dbReference>
<dbReference type="CDD" id="cd00121">
    <property type="entry name" value="MATH"/>
    <property type="match status" value="1"/>
</dbReference>
<gene>
    <name evidence="5" type="ORF">QYE76_009241</name>
</gene>
<dbReference type="AlphaFoldDB" id="A0AAD8TV21"/>
<protein>
    <submittedName>
        <fullName evidence="5">Uncharacterized protein</fullName>
    </submittedName>
</protein>
<dbReference type="InterPro" id="IPR008974">
    <property type="entry name" value="TRAF-like"/>
</dbReference>
<dbReference type="InterPro" id="IPR002083">
    <property type="entry name" value="MATH/TRAF_dom"/>
</dbReference>
<comment type="similarity">
    <text evidence="2">Belongs to the Tdpoz family.</text>
</comment>
<name>A0AAD8TV21_LOLMU</name>
<evidence type="ECO:0000313" key="5">
    <source>
        <dbReference type="EMBL" id="KAK1692544.1"/>
    </source>
</evidence>
<feature type="domain" description="BTB" evidence="3">
    <location>
        <begin position="186"/>
        <end position="253"/>
    </location>
</feature>
<dbReference type="Pfam" id="PF24570">
    <property type="entry name" value="BACK_BPM_SPOP"/>
    <property type="match status" value="1"/>
</dbReference>
<proteinExistence type="inferred from homology"/>
<dbReference type="PANTHER" id="PTHR26379:SF524">
    <property type="entry name" value="MATH DOMAIN-CONTAINING PROTEIN"/>
    <property type="match status" value="1"/>
</dbReference>
<dbReference type="Gene3D" id="3.30.710.10">
    <property type="entry name" value="Potassium Channel Kv1.1, Chain A"/>
    <property type="match status" value="1"/>
</dbReference>
<dbReference type="Pfam" id="PF22486">
    <property type="entry name" value="MATH_2"/>
    <property type="match status" value="1"/>
</dbReference>
<organism evidence="5 6">
    <name type="scientific">Lolium multiflorum</name>
    <name type="common">Italian ryegrass</name>
    <name type="synonym">Lolium perenne subsp. multiflorum</name>
    <dbReference type="NCBI Taxonomy" id="4521"/>
    <lineage>
        <taxon>Eukaryota</taxon>
        <taxon>Viridiplantae</taxon>
        <taxon>Streptophyta</taxon>
        <taxon>Embryophyta</taxon>
        <taxon>Tracheophyta</taxon>
        <taxon>Spermatophyta</taxon>
        <taxon>Magnoliopsida</taxon>
        <taxon>Liliopsida</taxon>
        <taxon>Poales</taxon>
        <taxon>Poaceae</taxon>
        <taxon>BOP clade</taxon>
        <taxon>Pooideae</taxon>
        <taxon>Poodae</taxon>
        <taxon>Poeae</taxon>
        <taxon>Poeae Chloroplast Group 2 (Poeae type)</taxon>
        <taxon>Loliodinae</taxon>
        <taxon>Loliinae</taxon>
        <taxon>Lolium</taxon>
    </lineage>
</organism>
<dbReference type="Proteomes" id="UP001231189">
    <property type="component" value="Unassembled WGS sequence"/>
</dbReference>
<evidence type="ECO:0000256" key="1">
    <source>
        <dbReference type="ARBA" id="ARBA00004906"/>
    </source>
</evidence>
<comment type="pathway">
    <text evidence="1">Protein modification; protein ubiquitination.</text>
</comment>
<evidence type="ECO:0000259" key="3">
    <source>
        <dbReference type="PROSITE" id="PS50097"/>
    </source>
</evidence>
<dbReference type="InterPro" id="IPR011333">
    <property type="entry name" value="SKP1/BTB/POZ_sf"/>
</dbReference>
<accession>A0AAD8TV21</accession>
<dbReference type="PROSITE" id="PS50097">
    <property type="entry name" value="BTB"/>
    <property type="match status" value="1"/>
</dbReference>
<reference evidence="5" key="1">
    <citation type="submission" date="2023-07" db="EMBL/GenBank/DDBJ databases">
        <title>A chromosome-level genome assembly of Lolium multiflorum.</title>
        <authorList>
            <person name="Chen Y."/>
            <person name="Copetti D."/>
            <person name="Kolliker R."/>
            <person name="Studer B."/>
        </authorList>
    </citation>
    <scope>NUCLEOTIDE SEQUENCE</scope>
    <source>
        <strain evidence="5">02402/16</strain>
        <tissue evidence="5">Leaf</tissue>
    </source>
</reference>
<dbReference type="EMBL" id="JAUUTY010000001">
    <property type="protein sequence ID" value="KAK1692544.1"/>
    <property type="molecule type" value="Genomic_DNA"/>
</dbReference>
<feature type="domain" description="MATH" evidence="4">
    <location>
        <begin position="25"/>
        <end position="155"/>
    </location>
</feature>
<dbReference type="CDD" id="cd18280">
    <property type="entry name" value="BTB_POZ_BPM_plant"/>
    <property type="match status" value="1"/>
</dbReference>
<dbReference type="Pfam" id="PF00651">
    <property type="entry name" value="BTB"/>
    <property type="match status" value="1"/>
</dbReference>
<dbReference type="Gene3D" id="2.60.210.10">
    <property type="entry name" value="Apoptosis, Tumor Necrosis Factor Receptor Associated Protein 2, Chain A"/>
    <property type="match status" value="1"/>
</dbReference>
<dbReference type="Gene3D" id="1.25.40.420">
    <property type="match status" value="1"/>
</dbReference>
<comment type="caution">
    <text evidence="5">The sequence shown here is derived from an EMBL/GenBank/DDBJ whole genome shotgun (WGS) entry which is preliminary data.</text>
</comment>
<dbReference type="PROSITE" id="PS50144">
    <property type="entry name" value="MATH"/>
    <property type="match status" value="1"/>
</dbReference>
<dbReference type="SUPFAM" id="SSF54695">
    <property type="entry name" value="POZ domain"/>
    <property type="match status" value="1"/>
</dbReference>
<evidence type="ECO:0000313" key="6">
    <source>
        <dbReference type="Proteomes" id="UP001231189"/>
    </source>
</evidence>
<dbReference type="InterPro" id="IPR045005">
    <property type="entry name" value="BPM1-6"/>
</dbReference>
<dbReference type="PANTHER" id="PTHR26379">
    <property type="entry name" value="BTB/POZ AND MATH DOMAIN-CONTAINING PROTEIN 1"/>
    <property type="match status" value="1"/>
</dbReference>
<sequence length="370" mass="40801">MSQLCDLSATIIGGSEVSYVVSEETSSCVIKIDGYSSIKGRVKHGDCVKSVPFTVGGYNWVVQYYPNGSLVTKRRDDYISVYLVLDSAMAKDVNAKFRFSLLDKDGEPVESPSRTDEYIFPSKDSNWGFSDFLKKVDLETSVHLRGDSFSINCDITVVKHINTFVVVPPSNLQQHLGDLLQSMDGADVTFHVGGKSFSAHRSVLAARSPVFKAALFGTMKERDGSPVEISDMECDVFRSLLHFIYTDSLPVSEMTQEGDAQIDGVMARHLLVAADRYNIERLKLICEKRMCDLIDLDTVASSLALADQHSFHGIKEACFEFLASPSNLKAMMASDGYEHLKSSCPSVLKELVASFLPAELKAAKDIIMTI</sequence>
<dbReference type="SMART" id="SM00061">
    <property type="entry name" value="MATH"/>
    <property type="match status" value="1"/>
</dbReference>
<evidence type="ECO:0000256" key="2">
    <source>
        <dbReference type="ARBA" id="ARBA00010846"/>
    </source>
</evidence>
<dbReference type="InterPro" id="IPR056423">
    <property type="entry name" value="BACK_BPM_SPOP"/>
</dbReference>
<dbReference type="GO" id="GO:0016567">
    <property type="term" value="P:protein ubiquitination"/>
    <property type="evidence" value="ECO:0007669"/>
    <property type="project" value="InterPro"/>
</dbReference>
<keyword evidence="6" id="KW-1185">Reference proteome</keyword>